<organism evidence="3">
    <name type="scientific">Tanacetum cinerariifolium</name>
    <name type="common">Dalmatian daisy</name>
    <name type="synonym">Chrysanthemum cinerariifolium</name>
    <dbReference type="NCBI Taxonomy" id="118510"/>
    <lineage>
        <taxon>Eukaryota</taxon>
        <taxon>Viridiplantae</taxon>
        <taxon>Streptophyta</taxon>
        <taxon>Embryophyta</taxon>
        <taxon>Tracheophyta</taxon>
        <taxon>Spermatophyta</taxon>
        <taxon>Magnoliopsida</taxon>
        <taxon>eudicotyledons</taxon>
        <taxon>Gunneridae</taxon>
        <taxon>Pentapetalae</taxon>
        <taxon>asterids</taxon>
        <taxon>campanulids</taxon>
        <taxon>Asterales</taxon>
        <taxon>Asteraceae</taxon>
        <taxon>Asteroideae</taxon>
        <taxon>Anthemideae</taxon>
        <taxon>Anthemidinae</taxon>
        <taxon>Tanacetum</taxon>
    </lineage>
</organism>
<dbReference type="Gene3D" id="3.30.70.270">
    <property type="match status" value="3"/>
</dbReference>
<dbReference type="InterPro" id="IPR043502">
    <property type="entry name" value="DNA/RNA_pol_sf"/>
</dbReference>
<dbReference type="PANTHER" id="PTHR37984">
    <property type="entry name" value="PROTEIN CBG26694"/>
    <property type="match status" value="1"/>
</dbReference>
<accession>A0A6L2N267</accession>
<gene>
    <name evidence="3" type="ORF">Tci_050612</name>
</gene>
<keyword evidence="3" id="KW-0548">Nucleotidyltransferase</keyword>
<comment type="caution">
    <text evidence="3">The sequence shown here is derived from an EMBL/GenBank/DDBJ whole genome shotgun (WGS) entry which is preliminary data.</text>
</comment>
<protein>
    <submittedName>
        <fullName evidence="3">Putative reverse transcriptase domain-containing protein</fullName>
    </submittedName>
</protein>
<dbReference type="InterPro" id="IPR050951">
    <property type="entry name" value="Retrovirus_Pol_polyprotein"/>
</dbReference>
<dbReference type="SUPFAM" id="SSF56672">
    <property type="entry name" value="DNA/RNA polymerases"/>
    <property type="match status" value="2"/>
</dbReference>
<keyword evidence="1" id="KW-0511">Multifunctional enzyme</keyword>
<dbReference type="InterPro" id="IPR043128">
    <property type="entry name" value="Rev_trsase/Diguanyl_cyclase"/>
</dbReference>
<proteinExistence type="predicted"/>
<keyword evidence="3" id="KW-0808">Transferase</keyword>
<dbReference type="Pfam" id="PF17919">
    <property type="entry name" value="RT_RNaseH_2"/>
    <property type="match status" value="2"/>
</dbReference>
<sequence>MAQMRAVAPSTYHSLLPAGTPPLLHIPLHASSTSRRADIPEADMPLWKRLLLTAFTPKFENQDAQTGRATVRVEIKEKEAAYERERVVRFVRPWPGLAGYYRRFIKGFSKIAKSMTKLTQKKVVLDLGDKQEATFQLLKEKLYSAPILALPEGAENFIVYCDALHKGLGVVLLQNEKVRALVMTISLDLPKQILEAQTEARKPKNLMAKDVEVAIASSQKKSGSLAALSSLNKSTALSFDNAILFRSSVYSKIDLRSGYHQLRVREEDIPKTTFRTRYGYYEFQDEKEHEEYLKAILELLKKEELYAKFSKYEFWIPKVQFLGHLKQKLCSAPILALPKGSKDFIVYCDASNKGLGAVLMRREKIHPLVDPSLLREIHVSKNTGEIMPHINQKDHQRTKAYLPRIHRSKVTNEEVRESYRRLESHLFYEGRFITPSFIEANNMLLTFQAGKFLLHPWQKRSCKYTYRIHALYLTIKRKFNFTSMILYRMEEVKNKSNGLMPFATLLTRLYNHILRTNPQAIVPPNRFMFHDRVMNPLDISRIPIKEKGKRVAPPSVSSSSSLSSDENEAPSFLEFFEELSDNEDLTDAEREKRGMFKCLNRYLGTITKYLNNQK</sequence>
<evidence type="ECO:0000256" key="1">
    <source>
        <dbReference type="ARBA" id="ARBA00023268"/>
    </source>
</evidence>
<dbReference type="InterPro" id="IPR041577">
    <property type="entry name" value="RT_RNaseH_2"/>
</dbReference>
<reference evidence="3" key="1">
    <citation type="journal article" date="2019" name="Sci. Rep.">
        <title>Draft genome of Tanacetum cinerariifolium, the natural source of mosquito coil.</title>
        <authorList>
            <person name="Yamashiro T."/>
            <person name="Shiraishi A."/>
            <person name="Satake H."/>
            <person name="Nakayama K."/>
        </authorList>
    </citation>
    <scope>NUCLEOTIDE SEQUENCE</scope>
</reference>
<dbReference type="GO" id="GO:0003964">
    <property type="term" value="F:RNA-directed DNA polymerase activity"/>
    <property type="evidence" value="ECO:0007669"/>
    <property type="project" value="UniProtKB-KW"/>
</dbReference>
<keyword evidence="3" id="KW-0695">RNA-directed DNA polymerase</keyword>
<dbReference type="Gene3D" id="3.10.10.10">
    <property type="entry name" value="HIV Type 1 Reverse Transcriptase, subunit A, domain 1"/>
    <property type="match status" value="1"/>
</dbReference>
<dbReference type="PANTHER" id="PTHR37984:SF5">
    <property type="entry name" value="PROTEIN NYNRIN-LIKE"/>
    <property type="match status" value="1"/>
</dbReference>
<evidence type="ECO:0000313" key="3">
    <source>
        <dbReference type="EMBL" id="GEU78634.1"/>
    </source>
</evidence>
<dbReference type="EMBL" id="BKCJ010007712">
    <property type="protein sequence ID" value="GEU78634.1"/>
    <property type="molecule type" value="Genomic_DNA"/>
</dbReference>
<feature type="domain" description="Reverse transcriptase/retrotransposon-derived protein RNase H-like" evidence="2">
    <location>
        <begin position="128"/>
        <end position="191"/>
    </location>
</feature>
<feature type="domain" description="Reverse transcriptase/retrotransposon-derived protein RNase H-like" evidence="2">
    <location>
        <begin position="323"/>
        <end position="364"/>
    </location>
</feature>
<dbReference type="AlphaFoldDB" id="A0A6L2N267"/>
<evidence type="ECO:0000259" key="2">
    <source>
        <dbReference type="Pfam" id="PF17919"/>
    </source>
</evidence>
<name>A0A6L2N267_TANCI</name>
<dbReference type="FunFam" id="3.30.70.270:FF:000020">
    <property type="entry name" value="Transposon Tf2-6 polyprotein-like Protein"/>
    <property type="match status" value="1"/>
</dbReference>